<comment type="caution">
    <text evidence="2">The sequence shown here is derived from an EMBL/GenBank/DDBJ whole genome shotgun (WGS) entry which is preliminary data.</text>
</comment>
<feature type="region of interest" description="Disordered" evidence="1">
    <location>
        <begin position="103"/>
        <end position="134"/>
    </location>
</feature>
<dbReference type="Proteomes" id="UP000419144">
    <property type="component" value="Unassembled WGS sequence"/>
</dbReference>
<evidence type="ECO:0000256" key="1">
    <source>
        <dbReference type="SAM" id="MobiDB-lite"/>
    </source>
</evidence>
<dbReference type="OrthoDB" id="247552at2759"/>
<sequence length="356" mass="39489">MTSSVAPFANPPTEECFLCGRRCLSLSRRLTPTCCSVMKPLSLSRCTTFVLAQSIPSRSLPVRAVMRLALARRGLMPPPRGIAVAVAAAAVSVRSSRGTHIPHAIASPVRHLSNDSASSSSPADRSQGSYKHFQQQQQLFHRHSFYEKGSSAPRDRAGSGAGGKQAHGDPVGDSGNSGGSSSSSTATEQQQRERDERLYGMGSATAQQRRQVRQHWEKSFFGRLHYEEGMQSRFAEALKSEEEEAFRQLIAGQSHADLFPRWPEDEEAPLSEFKRLRPSLQLHYITNRLSSGERRIRYAADFGGLLMMSQLNLGEMMIKEADMLLRELGWMNEEVSAKIEEVQALASKTKFDFDLD</sequence>
<protein>
    <submittedName>
        <fullName evidence="2">Uncharacterized protein</fullName>
    </submittedName>
</protein>
<name>A0A640KCR8_LEITA</name>
<organism evidence="2 3">
    <name type="scientific">Leishmania tarentolae</name>
    <name type="common">Sauroleishmania tarentolae</name>
    <dbReference type="NCBI Taxonomy" id="5689"/>
    <lineage>
        <taxon>Eukaryota</taxon>
        <taxon>Discoba</taxon>
        <taxon>Euglenozoa</taxon>
        <taxon>Kinetoplastea</taxon>
        <taxon>Metakinetoplastina</taxon>
        <taxon>Trypanosomatida</taxon>
        <taxon>Trypanosomatidae</taxon>
        <taxon>Leishmaniinae</taxon>
        <taxon>Leishmania</taxon>
        <taxon>lizard Leishmania</taxon>
    </lineage>
</organism>
<dbReference type="EMBL" id="BLBS01000017">
    <property type="protein sequence ID" value="GET86925.1"/>
    <property type="molecule type" value="Genomic_DNA"/>
</dbReference>
<gene>
    <name evidence="2" type="ORF">LtaPh_1306500</name>
</gene>
<proteinExistence type="predicted"/>
<accession>A0A640KCR8</accession>
<dbReference type="VEuPathDB" id="TriTrypDB:LtaPh_1306500"/>
<evidence type="ECO:0000313" key="3">
    <source>
        <dbReference type="Proteomes" id="UP000419144"/>
    </source>
</evidence>
<feature type="compositionally biased region" description="Low complexity" evidence="1">
    <location>
        <begin position="114"/>
        <end position="134"/>
    </location>
</feature>
<keyword evidence="3" id="KW-1185">Reference proteome</keyword>
<feature type="region of interest" description="Disordered" evidence="1">
    <location>
        <begin position="148"/>
        <end position="195"/>
    </location>
</feature>
<evidence type="ECO:0000313" key="2">
    <source>
        <dbReference type="EMBL" id="GET86925.1"/>
    </source>
</evidence>
<reference evidence="2" key="1">
    <citation type="submission" date="2019-11" db="EMBL/GenBank/DDBJ databases">
        <title>Leishmania tarentolae CDS.</title>
        <authorList>
            <person name="Goto Y."/>
            <person name="Yamagishi J."/>
        </authorList>
    </citation>
    <scope>NUCLEOTIDE SEQUENCE [LARGE SCALE GENOMIC DNA]</scope>
    <source>
        <strain evidence="2">Parrot Tar II</strain>
    </source>
</reference>
<dbReference type="AlphaFoldDB" id="A0A640KCR8"/>